<feature type="compositionally biased region" description="Acidic residues" evidence="1">
    <location>
        <begin position="145"/>
        <end position="156"/>
    </location>
</feature>
<dbReference type="InterPro" id="IPR058809">
    <property type="entry name" value="DUF8073_M"/>
</dbReference>
<feature type="region of interest" description="Disordered" evidence="1">
    <location>
        <begin position="295"/>
        <end position="320"/>
    </location>
</feature>
<proteinExistence type="predicted"/>
<protein>
    <submittedName>
        <fullName evidence="5">Uncharacterized protein</fullName>
    </submittedName>
</protein>
<evidence type="ECO:0000259" key="3">
    <source>
        <dbReference type="Pfam" id="PF26271"/>
    </source>
</evidence>
<feature type="domain" description="DUF8073" evidence="3">
    <location>
        <begin position="211"/>
        <end position="251"/>
    </location>
</feature>
<comment type="caution">
    <text evidence="5">The sequence shown here is derived from an EMBL/GenBank/DDBJ whole genome shotgun (WGS) entry which is preliminary data.</text>
</comment>
<dbReference type="EMBL" id="JBHSWV010000618">
    <property type="protein sequence ID" value="MFC6768783.1"/>
    <property type="molecule type" value="Genomic_DNA"/>
</dbReference>
<dbReference type="RefSeq" id="WP_273741520.1">
    <property type="nucleotide sequence ID" value="NZ_JAQIVI010000618.1"/>
</dbReference>
<keyword evidence="6" id="KW-1185">Reference proteome</keyword>
<evidence type="ECO:0000256" key="1">
    <source>
        <dbReference type="SAM" id="MobiDB-lite"/>
    </source>
</evidence>
<feature type="region of interest" description="Disordered" evidence="1">
    <location>
        <begin position="255"/>
        <end position="283"/>
    </location>
</feature>
<organism evidence="5 6">
    <name type="scientific">Natrinema soli</name>
    <dbReference type="NCBI Taxonomy" id="1930624"/>
    <lineage>
        <taxon>Archaea</taxon>
        <taxon>Methanobacteriati</taxon>
        <taxon>Methanobacteriota</taxon>
        <taxon>Stenosarchaea group</taxon>
        <taxon>Halobacteria</taxon>
        <taxon>Halobacteriales</taxon>
        <taxon>Natrialbaceae</taxon>
        <taxon>Natrinema</taxon>
    </lineage>
</organism>
<dbReference type="InterPro" id="IPR058811">
    <property type="entry name" value="DUF8073_N"/>
</dbReference>
<feature type="domain" description="DUF8073" evidence="2">
    <location>
        <begin position="342"/>
        <end position="405"/>
    </location>
</feature>
<feature type="region of interest" description="Disordered" evidence="1">
    <location>
        <begin position="120"/>
        <end position="139"/>
    </location>
</feature>
<gene>
    <name evidence="5" type="ORF">ACFQE6_28360</name>
</gene>
<dbReference type="Pfam" id="PF26271">
    <property type="entry name" value="DUF8073_M"/>
    <property type="match status" value="1"/>
</dbReference>
<dbReference type="InterPro" id="IPR058810">
    <property type="entry name" value="DUF8073_C"/>
</dbReference>
<evidence type="ECO:0000259" key="4">
    <source>
        <dbReference type="Pfam" id="PF26272"/>
    </source>
</evidence>
<evidence type="ECO:0000313" key="6">
    <source>
        <dbReference type="Proteomes" id="UP001596383"/>
    </source>
</evidence>
<feature type="compositionally biased region" description="Basic and acidic residues" evidence="1">
    <location>
        <begin position="165"/>
        <end position="182"/>
    </location>
</feature>
<accession>A0ABD5T008</accession>
<dbReference type="Proteomes" id="UP001596383">
    <property type="component" value="Unassembled WGS sequence"/>
</dbReference>
<evidence type="ECO:0000259" key="2">
    <source>
        <dbReference type="Pfam" id="PF26270"/>
    </source>
</evidence>
<reference evidence="5 6" key="1">
    <citation type="journal article" date="2019" name="Int. J. Syst. Evol. Microbiol.">
        <title>The Global Catalogue of Microorganisms (GCM) 10K type strain sequencing project: providing services to taxonomists for standard genome sequencing and annotation.</title>
        <authorList>
            <consortium name="The Broad Institute Genomics Platform"/>
            <consortium name="The Broad Institute Genome Sequencing Center for Infectious Disease"/>
            <person name="Wu L."/>
            <person name="Ma J."/>
        </authorList>
    </citation>
    <scope>NUCLEOTIDE SEQUENCE [LARGE SCALE GENOMIC DNA]</scope>
    <source>
        <strain evidence="5 6">LMG 29247</strain>
    </source>
</reference>
<dbReference type="Pfam" id="PF26272">
    <property type="entry name" value="DUF8073_N"/>
    <property type="match status" value="1"/>
</dbReference>
<evidence type="ECO:0000313" key="5">
    <source>
        <dbReference type="EMBL" id="MFC6768783.1"/>
    </source>
</evidence>
<feature type="region of interest" description="Disordered" evidence="1">
    <location>
        <begin position="144"/>
        <end position="195"/>
    </location>
</feature>
<sequence>MGISTSFKELSRVIGRYESDGGRIHSVEAETPNQESETGLTVTLDVPVSLCSGAESGTEASPQAATITGDGGIQIQFSPSMLPRLDEYVPEDASTIRKDARVTDDGSLVATFTLTFETEAGHRRSEAVTTDTGDSRVPSALVTAESDEATGDEPESADASPATGARREAVDDTDGIGEHEDTQTANEESASDRNEVAEKLDAARTDDLPPYEDDEYLQCLYDSFNTFAEMTEHIEMDVASETVRRYMTEAGIHQPTSYETADEADADNCTADGSTAAVDAGDTVDETDGRVAAKECAEDAQSSPESESEQDSAADRDDPIEGVSNTQLAADGLGLPDGLTIEKVADAIESSMTLYDVQRQLDLGRERTQELLEQLNLIDLVTHRISHEPDQEDTREEIAKRIHSSTISG</sequence>
<dbReference type="AlphaFoldDB" id="A0ABD5T008"/>
<dbReference type="Pfam" id="PF26270">
    <property type="entry name" value="DUF8073_C"/>
    <property type="match status" value="1"/>
</dbReference>
<feature type="domain" description="DUF8073" evidence="4">
    <location>
        <begin position="4"/>
        <end position="115"/>
    </location>
</feature>
<name>A0ABD5T008_9EURY</name>